<evidence type="ECO:0008006" key="3">
    <source>
        <dbReference type="Google" id="ProtNLM"/>
    </source>
</evidence>
<dbReference type="Gene3D" id="2.60.40.1120">
    <property type="entry name" value="Carboxypeptidase-like, regulatory domain"/>
    <property type="match status" value="1"/>
</dbReference>
<dbReference type="SUPFAM" id="SSF49464">
    <property type="entry name" value="Carboxypeptidase regulatory domain-like"/>
    <property type="match status" value="1"/>
</dbReference>
<dbReference type="Proteomes" id="UP000271125">
    <property type="component" value="Unassembled WGS sequence"/>
</dbReference>
<gene>
    <name evidence="1" type="ORF">DRP43_05625</name>
</gene>
<name>A0A660SEI5_UNCT6</name>
<dbReference type="InterPro" id="IPR008969">
    <property type="entry name" value="CarboxyPept-like_regulatory"/>
</dbReference>
<sequence>MKYMAFTLIFTLVLFSQLVGNPIMPVLISEIYFEEDEWTIELSDYYGFFGSLDDLWFVASSDTAQFKSGIFLYDNIPIIVNQDSMLTPLSINKNGDFLQVRQEYDGEWFDVCLPVYFGDYPDSWVNAPNEGQSLGRIFFSDPWGWGEDFFLVKNNTPSLGSNPYYVNTRGTFSGYVFDQQQNPIPNAQIHYFYYCDDIYTDQNGYFENNYMYGMNYNVTVYVDDIAMMDTLITIEPDSTTYCEFYINLYSVDEEQLQGSKIILSNYPNPFIESTTISFSAADLRGLTQIRIYNIKGQKIKTLECGESLSTKAPICRNYSISWDGKNESDVLQPPGFYFYSLEIDGKKVKTNKMIMVR</sequence>
<proteinExistence type="predicted"/>
<dbReference type="Gene3D" id="2.60.40.4070">
    <property type="match status" value="1"/>
</dbReference>
<evidence type="ECO:0000313" key="1">
    <source>
        <dbReference type="EMBL" id="RKX68431.1"/>
    </source>
</evidence>
<dbReference type="AlphaFoldDB" id="A0A660SEI5"/>
<protein>
    <recommendedName>
        <fullName evidence="3">Secretion system C-terminal sorting domain-containing protein</fullName>
    </recommendedName>
</protein>
<reference evidence="1 2" key="1">
    <citation type="submission" date="2018-06" db="EMBL/GenBank/DDBJ databases">
        <title>Extensive metabolic versatility and redundancy in microbially diverse, dynamic hydrothermal sediments.</title>
        <authorList>
            <person name="Dombrowski N."/>
            <person name="Teske A."/>
            <person name="Baker B.J."/>
        </authorList>
    </citation>
    <scope>NUCLEOTIDE SEQUENCE [LARGE SCALE GENOMIC DNA]</scope>
    <source>
        <strain evidence="1">B10_G13</strain>
    </source>
</reference>
<evidence type="ECO:0000313" key="2">
    <source>
        <dbReference type="Proteomes" id="UP000271125"/>
    </source>
</evidence>
<accession>A0A660SEI5</accession>
<dbReference type="EMBL" id="QNBD01000274">
    <property type="protein sequence ID" value="RKX68431.1"/>
    <property type="molecule type" value="Genomic_DNA"/>
</dbReference>
<organism evidence="1 2">
    <name type="scientific">candidate division TA06 bacterium</name>
    <dbReference type="NCBI Taxonomy" id="2250710"/>
    <lineage>
        <taxon>Bacteria</taxon>
        <taxon>Bacteria division TA06</taxon>
    </lineage>
</organism>
<comment type="caution">
    <text evidence="1">The sequence shown here is derived from an EMBL/GenBank/DDBJ whole genome shotgun (WGS) entry which is preliminary data.</text>
</comment>